<feature type="transmembrane region" description="Helical" evidence="10">
    <location>
        <begin position="49"/>
        <end position="68"/>
    </location>
</feature>
<dbReference type="GO" id="GO:0005886">
    <property type="term" value="C:plasma membrane"/>
    <property type="evidence" value="ECO:0007669"/>
    <property type="project" value="UniProtKB-SubCell"/>
</dbReference>
<dbReference type="VEuPathDB" id="VectorBase:LLONM1_009548"/>
<evidence type="ECO:0000313" key="11">
    <source>
        <dbReference type="EMBL" id="MBC1172666.1"/>
    </source>
</evidence>
<dbReference type="PANTHER" id="PTHR21137:SF35">
    <property type="entry name" value="ODORANT RECEPTOR 19A-RELATED"/>
    <property type="match status" value="1"/>
</dbReference>
<feature type="transmembrane region" description="Helical" evidence="10">
    <location>
        <begin position="6"/>
        <end position="28"/>
    </location>
</feature>
<evidence type="ECO:0000256" key="8">
    <source>
        <dbReference type="ARBA" id="ARBA00023170"/>
    </source>
</evidence>
<comment type="subcellular location">
    <subcellularLocation>
        <location evidence="1 10">Cell membrane</location>
        <topology evidence="1 10">Multi-pass membrane protein</topology>
    </subcellularLocation>
</comment>
<accession>A0A7G3AN52</accession>
<evidence type="ECO:0000256" key="2">
    <source>
        <dbReference type="ARBA" id="ARBA00022475"/>
    </source>
</evidence>
<dbReference type="InterPro" id="IPR004117">
    <property type="entry name" value="7tm6_olfct_rcpt"/>
</dbReference>
<evidence type="ECO:0000256" key="6">
    <source>
        <dbReference type="ARBA" id="ARBA00022989"/>
    </source>
</evidence>
<evidence type="ECO:0000256" key="7">
    <source>
        <dbReference type="ARBA" id="ARBA00023136"/>
    </source>
</evidence>
<dbReference type="GO" id="GO:0007165">
    <property type="term" value="P:signal transduction"/>
    <property type="evidence" value="ECO:0007669"/>
    <property type="project" value="UniProtKB-KW"/>
</dbReference>
<keyword evidence="3 10" id="KW-0716">Sensory transduction</keyword>
<evidence type="ECO:0000256" key="5">
    <source>
        <dbReference type="ARBA" id="ARBA00022725"/>
    </source>
</evidence>
<evidence type="ECO:0000256" key="9">
    <source>
        <dbReference type="ARBA" id="ARBA00023224"/>
    </source>
</evidence>
<dbReference type="GO" id="GO:0004984">
    <property type="term" value="F:olfactory receptor activity"/>
    <property type="evidence" value="ECO:0007669"/>
    <property type="project" value="InterPro"/>
</dbReference>
<evidence type="ECO:0000256" key="1">
    <source>
        <dbReference type="ARBA" id="ARBA00004651"/>
    </source>
</evidence>
<comment type="similarity">
    <text evidence="10">Belongs to the insect chemoreceptor superfamily. Heteromeric odorant receptor channel (TC 1.A.69) family.</text>
</comment>
<keyword evidence="9 10" id="KW-0807">Transducer</keyword>
<proteinExistence type="inferred from homology"/>
<keyword evidence="8 10" id="KW-0675">Receptor</keyword>
<dbReference type="PANTHER" id="PTHR21137">
    <property type="entry name" value="ODORANT RECEPTOR"/>
    <property type="match status" value="1"/>
</dbReference>
<dbReference type="EMBL" id="GITU01003963">
    <property type="protein sequence ID" value="MBC1172666.1"/>
    <property type="molecule type" value="Transcribed_RNA"/>
</dbReference>
<dbReference type="Pfam" id="PF02949">
    <property type="entry name" value="7tm_6"/>
    <property type="match status" value="1"/>
</dbReference>
<evidence type="ECO:0000256" key="3">
    <source>
        <dbReference type="ARBA" id="ARBA00022606"/>
    </source>
</evidence>
<evidence type="ECO:0000256" key="4">
    <source>
        <dbReference type="ARBA" id="ARBA00022692"/>
    </source>
</evidence>
<reference evidence="11" key="1">
    <citation type="journal article" date="2020" name="BMC">
        <title>Leishmania infection induces a limited differential gene expression in the sand fly midgut.</title>
        <authorList>
            <person name="Coutinho-Abreu I.V."/>
            <person name="Serafim T.D."/>
            <person name="Meneses C."/>
            <person name="Kamhawi S."/>
            <person name="Oliveira F."/>
            <person name="Valenzuela J.G."/>
        </authorList>
    </citation>
    <scope>NUCLEOTIDE SEQUENCE</scope>
    <source>
        <strain evidence="11">Jacobina</strain>
        <tissue evidence="11">Midgut</tissue>
    </source>
</reference>
<evidence type="ECO:0000256" key="10">
    <source>
        <dbReference type="RuleBase" id="RU351113"/>
    </source>
</evidence>
<feature type="transmembrane region" description="Helical" evidence="10">
    <location>
        <begin position="214"/>
        <end position="245"/>
    </location>
</feature>
<keyword evidence="4 10" id="KW-0812">Transmembrane</keyword>
<keyword evidence="2" id="KW-1003">Cell membrane</keyword>
<feature type="transmembrane region" description="Helical" evidence="10">
    <location>
        <begin position="174"/>
        <end position="194"/>
    </location>
</feature>
<feature type="transmembrane region" description="Helical" evidence="10">
    <location>
        <begin position="293"/>
        <end position="317"/>
    </location>
</feature>
<name>A0A7G3AN52_LUTLO</name>
<feature type="transmembrane region" description="Helical" evidence="10">
    <location>
        <begin position="74"/>
        <end position="94"/>
    </location>
</feature>
<keyword evidence="6 10" id="KW-1133">Transmembrane helix</keyword>
<keyword evidence="5 10" id="KW-0552">Olfaction</keyword>
<keyword evidence="7 10" id="KW-0472">Membrane</keyword>
<dbReference type="AlphaFoldDB" id="A0A7G3AN52"/>
<feature type="transmembrane region" description="Helical" evidence="10">
    <location>
        <begin position="323"/>
        <end position="342"/>
    </location>
</feature>
<dbReference type="GO" id="GO:0005549">
    <property type="term" value="F:odorant binding"/>
    <property type="evidence" value="ECO:0007669"/>
    <property type="project" value="InterPro"/>
</dbReference>
<organism evidence="11">
    <name type="scientific">Lutzomyia longipalpis</name>
    <name type="common">Sand fly</name>
    <dbReference type="NCBI Taxonomy" id="7200"/>
    <lineage>
        <taxon>Eukaryota</taxon>
        <taxon>Metazoa</taxon>
        <taxon>Ecdysozoa</taxon>
        <taxon>Arthropoda</taxon>
        <taxon>Hexapoda</taxon>
        <taxon>Insecta</taxon>
        <taxon>Pterygota</taxon>
        <taxon>Neoptera</taxon>
        <taxon>Endopterygota</taxon>
        <taxon>Diptera</taxon>
        <taxon>Nematocera</taxon>
        <taxon>Psychodoidea</taxon>
        <taxon>Psychodidae</taxon>
        <taxon>Lutzomyia</taxon>
        <taxon>Lutzomyia</taxon>
    </lineage>
</organism>
<protein>
    <recommendedName>
        <fullName evidence="10">Odorant receptor</fullName>
    </recommendedName>
</protein>
<sequence length="409" mass="47278">MSRVFMFLGIFGYKILAQVKLISVLLRSSQKNKFKARVVLNMSSLETKFRTFFPFIKFCITARVIAPIGGNWKISIFFAFITIQSVIFTIFAILNFTEKMSDENVTIMEKALDVLIIQGFFQTLLKNFGGTPFRKNFEALVDWLEELHVGKDENRSVQEIFDDELTKALKYCKIFTWACLALCSLSTITFLIKFVLNDTIVILIPYLEPSINMIFYQILQFICFLILTGWIITSDLSIVFIEFYVISFMKSINRMITSLSDLSQDKKKYSHNLLQILEKHVVMLRILRTFNEAVKLISLVQLFMSILLLLSIFLSIQANNEEIGMYITFASITLTLAMLCVFGQMIQTQTMDIFDNLYQTNWYDFTLYDQTILLLMMTNSCKAIGLKAAGMYDVNLTSFVEVNNYKTLL</sequence>